<keyword evidence="4" id="KW-1185">Reference proteome</keyword>
<dbReference type="CDD" id="cd01097">
    <property type="entry name" value="Tetrahydromethanopterin_reductase"/>
    <property type="match status" value="1"/>
</dbReference>
<dbReference type="EMBL" id="CP151657">
    <property type="protein sequence ID" value="WZP16125.1"/>
    <property type="molecule type" value="Genomic_DNA"/>
</dbReference>
<evidence type="ECO:0000256" key="1">
    <source>
        <dbReference type="ARBA" id="ARBA00023002"/>
    </source>
</evidence>
<accession>A0ABZ2ZVK9</accession>
<gene>
    <name evidence="3" type="ORF">AAE021_00615</name>
</gene>
<evidence type="ECO:0000313" key="3">
    <source>
        <dbReference type="EMBL" id="WZP16125.1"/>
    </source>
</evidence>
<evidence type="ECO:0000313" key="4">
    <source>
        <dbReference type="Proteomes" id="UP001448858"/>
    </source>
</evidence>
<dbReference type="SUPFAM" id="SSF51679">
    <property type="entry name" value="Bacterial luciferase-like"/>
    <property type="match status" value="1"/>
</dbReference>
<dbReference type="Gene3D" id="3.20.20.30">
    <property type="entry name" value="Luciferase-like domain"/>
    <property type="match status" value="1"/>
</dbReference>
<dbReference type="PANTHER" id="PTHR43244">
    <property type="match status" value="1"/>
</dbReference>
<evidence type="ECO:0000259" key="2">
    <source>
        <dbReference type="Pfam" id="PF00296"/>
    </source>
</evidence>
<dbReference type="Pfam" id="PF00296">
    <property type="entry name" value="Bac_luciferase"/>
    <property type="match status" value="1"/>
</dbReference>
<dbReference type="PANTHER" id="PTHR43244:SF1">
    <property type="entry name" value="5,10-METHYLENETETRAHYDROMETHANOPTERIN REDUCTASE"/>
    <property type="match status" value="1"/>
</dbReference>
<dbReference type="Proteomes" id="UP001448858">
    <property type="component" value="Chromosome"/>
</dbReference>
<reference evidence="3 4" key="1">
    <citation type="submission" date="2024-04" db="EMBL/GenBank/DDBJ databases">
        <title>Arthrobacter sp. from Plains bison fecal sample.</title>
        <authorList>
            <person name="Ruzzini A."/>
        </authorList>
    </citation>
    <scope>NUCLEOTIDE SEQUENCE [LARGE SCALE GENOMIC DNA]</scope>
    <source>
        <strain evidence="3 4">EINP1</strain>
    </source>
</reference>
<dbReference type="InterPro" id="IPR011251">
    <property type="entry name" value="Luciferase-like_dom"/>
</dbReference>
<feature type="domain" description="Luciferase-like" evidence="2">
    <location>
        <begin position="18"/>
        <end position="231"/>
    </location>
</feature>
<organism evidence="3 4">
    <name type="scientific">Arthrobacter citreus</name>
    <dbReference type="NCBI Taxonomy" id="1670"/>
    <lineage>
        <taxon>Bacteria</taxon>
        <taxon>Bacillati</taxon>
        <taxon>Actinomycetota</taxon>
        <taxon>Actinomycetes</taxon>
        <taxon>Micrococcales</taxon>
        <taxon>Micrococcaceae</taxon>
        <taxon>Arthrobacter</taxon>
    </lineage>
</organism>
<dbReference type="RefSeq" id="WP_342023773.1">
    <property type="nucleotide sequence ID" value="NZ_CP151657.1"/>
</dbReference>
<name>A0ABZ2ZVK9_9MICC</name>
<keyword evidence="1" id="KW-0560">Oxidoreductase</keyword>
<dbReference type="InterPro" id="IPR050564">
    <property type="entry name" value="F420-G6PD/mer"/>
</dbReference>
<dbReference type="InterPro" id="IPR036661">
    <property type="entry name" value="Luciferase-like_sf"/>
</dbReference>
<protein>
    <submittedName>
        <fullName evidence="3">LLM class flavin-dependent oxidoreductase</fullName>
    </submittedName>
</protein>
<sequence length="306" mass="32125">MPDYGRNLLFGSFITPAASPPQHAVELTVTAESSGLDLATFQDHPYQPRFLDTWTLLSYAAARTERITLATNVLNLPLRQPVIVARSAASLDLLSGGRFELGLGAGAFWDAIVAVGGERLEPGDAVTGLGEAIRIIRGVWDEAGRTPLRVDGKIHQVRGAKRGPAPAHDVGIWLGAYKPRMLRLTGQTGDGWVPSLSYLPGGPADLGPMNETIDDAATAAGRNPAVVRRLLNISGTFSATGGGLLQGPPDQWAKELAAMALEHGISGFLLATDSGEDLARFGQEVAPQVRELVAAARGGTPEAGQA</sequence>
<proteinExistence type="predicted"/>